<dbReference type="RefSeq" id="WP_179797062.1">
    <property type="nucleotide sequence ID" value="NZ_BAABHP010000002.1"/>
</dbReference>
<evidence type="ECO:0000313" key="2">
    <source>
        <dbReference type="EMBL" id="NYD39793.1"/>
    </source>
</evidence>
<reference evidence="2 3" key="1">
    <citation type="submission" date="2020-07" db="EMBL/GenBank/DDBJ databases">
        <title>Sequencing the genomes of 1000 actinobacteria strains.</title>
        <authorList>
            <person name="Klenk H.-P."/>
        </authorList>
    </citation>
    <scope>NUCLEOTIDE SEQUENCE [LARGE SCALE GENOMIC DNA]</scope>
    <source>
        <strain evidence="2 3">DSM 45772</strain>
    </source>
</reference>
<organism evidence="2 3">
    <name type="scientific">Actinomycetospora corticicola</name>
    <dbReference type="NCBI Taxonomy" id="663602"/>
    <lineage>
        <taxon>Bacteria</taxon>
        <taxon>Bacillati</taxon>
        <taxon>Actinomycetota</taxon>
        <taxon>Actinomycetes</taxon>
        <taxon>Pseudonocardiales</taxon>
        <taxon>Pseudonocardiaceae</taxon>
        <taxon>Actinomycetospora</taxon>
    </lineage>
</organism>
<dbReference type="EMBL" id="JACCBN010000001">
    <property type="protein sequence ID" value="NYD39793.1"/>
    <property type="molecule type" value="Genomic_DNA"/>
</dbReference>
<name>A0A7Y9E209_9PSEU</name>
<dbReference type="Proteomes" id="UP000535890">
    <property type="component" value="Unassembled WGS sequence"/>
</dbReference>
<protein>
    <submittedName>
        <fullName evidence="2">Uncharacterized protein</fullName>
    </submittedName>
</protein>
<gene>
    <name evidence="2" type="ORF">BJ983_005895</name>
</gene>
<comment type="caution">
    <text evidence="2">The sequence shown here is derived from an EMBL/GenBank/DDBJ whole genome shotgun (WGS) entry which is preliminary data.</text>
</comment>
<proteinExistence type="predicted"/>
<dbReference type="AlphaFoldDB" id="A0A7Y9E209"/>
<feature type="region of interest" description="Disordered" evidence="1">
    <location>
        <begin position="13"/>
        <end position="37"/>
    </location>
</feature>
<sequence length="100" mass="10265">MTSTSDRAVALRRAVRRTGASDVEPPSFSPDGGVTVHGPAARRARLQPLGQRTRISLSEGDTLVGEAEVDSDTLVAAIDARGATYDAVAAALAVENGHPG</sequence>
<evidence type="ECO:0000256" key="1">
    <source>
        <dbReference type="SAM" id="MobiDB-lite"/>
    </source>
</evidence>
<evidence type="ECO:0000313" key="3">
    <source>
        <dbReference type="Proteomes" id="UP000535890"/>
    </source>
</evidence>
<keyword evidence="3" id="KW-1185">Reference proteome</keyword>
<accession>A0A7Y9E209</accession>